<feature type="region of interest" description="Disordered" evidence="1">
    <location>
        <begin position="178"/>
        <end position="201"/>
    </location>
</feature>
<dbReference type="RefSeq" id="WP_169743256.1">
    <property type="nucleotide sequence ID" value="NZ_CM002917.1"/>
</dbReference>
<dbReference type="SUPFAM" id="SSF55166">
    <property type="entry name" value="Hedgehog/DD-peptidase"/>
    <property type="match status" value="1"/>
</dbReference>
<gene>
    <name evidence="3" type="ORF">HPDFL43_12908</name>
</gene>
<keyword evidence="4" id="KW-1185">Reference proteome</keyword>
<comment type="caution">
    <text evidence="3">The sequence shown here is derived from an EMBL/GenBank/DDBJ whole genome shotgun (WGS) entry which is preliminary data.</text>
</comment>
<protein>
    <submittedName>
        <fullName evidence="3">Putative chitinase</fullName>
    </submittedName>
</protein>
<dbReference type="Gene3D" id="3.30.1380.10">
    <property type="match status" value="1"/>
</dbReference>
<dbReference type="eggNOG" id="COG3179">
    <property type="taxonomic scope" value="Bacteria"/>
</dbReference>
<dbReference type="Pfam" id="PF13539">
    <property type="entry name" value="Peptidase_M15_4"/>
    <property type="match status" value="1"/>
</dbReference>
<dbReference type="Gene3D" id="1.10.530.10">
    <property type="match status" value="1"/>
</dbReference>
<sequence length="618" mass="66262">MSSLSEAMRTAWAEYECRPERMIKIDFGPDTIRVAPPTVKAWLALEHVLASHGYDIRIEDTDSYNCRDMKSGKAKSLHAYGIALDINWKTNPYIDHAGQRKPRFSDNVTQSGRAQDVRLGRADTDMTRGMVDAALAIKTVAGKQVFGWGGDWRTIKDAMHFQIEVTPEDLGEGIDWSTVPGAEISTGSHDNDTAASHGEQENAKMELPKSFFDTVRASLFGGTLSQSAVDNLNIITGYWLEHYRGRPLNQLAYILATVKAEVGANMRPVREGFAKDDADARKKLAHRPYAKSDGPFGHAYYGRGYVQLTHLENYKTQSDKLGIDLVKFPDKALETPIALQILAGGMLAGDFNGKGFGLGHYVNETKQDFVGARRTVNIQDRADEIAGYAELFLAALRLANLDAIGASVPADSPTPVPAPGTVAQGWTGGELAETNALLRLVIARLDAAAGITQPSAVTVAPAAVPKQPSQAAMALLQQLGLGSVPPERLAALLTELEKAGVIVPGQNLTPVNRALGETIGKALNGKKTVIGIAGLLVSIFLPQLAPLTTFLTNITPADGALVVPATDGTAQIAVESLQNKLMPLAAIIAGWGGLGKIDKWMHKPTINTLAELLAAARK</sequence>
<name>A9DC71_HOEPD</name>
<dbReference type="InterPro" id="IPR039561">
    <property type="entry name" value="Peptidase_M15C"/>
</dbReference>
<dbReference type="SUPFAM" id="SSF53955">
    <property type="entry name" value="Lysozyme-like"/>
    <property type="match status" value="1"/>
</dbReference>
<dbReference type="InterPro" id="IPR009045">
    <property type="entry name" value="Zn_M74/Hedgehog-like"/>
</dbReference>
<reference evidence="3 4" key="1">
    <citation type="submission" date="2007-10" db="EMBL/GenBank/DDBJ databases">
        <authorList>
            <person name="Wagner-Dobler I."/>
            <person name="Ferriera S."/>
            <person name="Johnson J."/>
            <person name="Kravitz S."/>
            <person name="Beeson K."/>
            <person name="Sutton G."/>
            <person name="Rogers Y.-H."/>
            <person name="Friedman R."/>
            <person name="Frazier M."/>
            <person name="Venter J.C."/>
        </authorList>
    </citation>
    <scope>NUCLEOTIDE SEQUENCE [LARGE SCALE GENOMIC DNA]</scope>
    <source>
        <strain evidence="3 4">DFL-43</strain>
    </source>
</reference>
<dbReference type="EMBL" id="ABIA03000004">
    <property type="protein sequence ID" value="EDQ32369.2"/>
    <property type="molecule type" value="Genomic_DNA"/>
</dbReference>
<dbReference type="GO" id="GO:0008233">
    <property type="term" value="F:peptidase activity"/>
    <property type="evidence" value="ECO:0007669"/>
    <property type="project" value="InterPro"/>
</dbReference>
<dbReference type="STRING" id="411684.HPDFL43_12908"/>
<dbReference type="HOGENOM" id="CLU_441967_0_0_5"/>
<evidence type="ECO:0000313" key="4">
    <source>
        <dbReference type="Proteomes" id="UP000004291"/>
    </source>
</evidence>
<feature type="domain" description="Peptidase M15C" evidence="2">
    <location>
        <begin position="73"/>
        <end position="163"/>
    </location>
</feature>
<evidence type="ECO:0000313" key="3">
    <source>
        <dbReference type="EMBL" id="EDQ32369.2"/>
    </source>
</evidence>
<dbReference type="AlphaFoldDB" id="A9DC71"/>
<dbReference type="Proteomes" id="UP000004291">
    <property type="component" value="Chromosome"/>
</dbReference>
<evidence type="ECO:0000259" key="2">
    <source>
        <dbReference type="Pfam" id="PF13539"/>
    </source>
</evidence>
<dbReference type="InterPro" id="IPR023346">
    <property type="entry name" value="Lysozyme-like_dom_sf"/>
</dbReference>
<proteinExistence type="predicted"/>
<accession>A9DC71</accession>
<reference evidence="3 4" key="2">
    <citation type="submission" date="2012-06" db="EMBL/GenBank/DDBJ databases">
        <authorList>
            <person name="Fiebig A."/>
        </authorList>
    </citation>
    <scope>NUCLEOTIDE SEQUENCE [LARGE SCALE GENOMIC DNA]</scope>
    <source>
        <strain evidence="3 4">DFL-43</strain>
    </source>
</reference>
<organism evidence="3 4">
    <name type="scientific">Hoeflea phototrophica (strain DSM 17068 / NCIMB 14078 / DFL-43)</name>
    <dbReference type="NCBI Taxonomy" id="411684"/>
    <lineage>
        <taxon>Bacteria</taxon>
        <taxon>Pseudomonadati</taxon>
        <taxon>Pseudomonadota</taxon>
        <taxon>Alphaproteobacteria</taxon>
        <taxon>Hyphomicrobiales</taxon>
        <taxon>Rhizobiaceae</taxon>
        <taxon>Hoeflea</taxon>
    </lineage>
</organism>
<dbReference type="eggNOG" id="COG3409">
    <property type="taxonomic scope" value="Bacteria"/>
</dbReference>
<evidence type="ECO:0000256" key="1">
    <source>
        <dbReference type="SAM" id="MobiDB-lite"/>
    </source>
</evidence>